<evidence type="ECO:0000256" key="12">
    <source>
        <dbReference type="SAM" id="SignalP"/>
    </source>
</evidence>
<evidence type="ECO:0000256" key="9">
    <source>
        <dbReference type="PIRSR" id="PIRSR601461-2"/>
    </source>
</evidence>
<evidence type="ECO:0000256" key="10">
    <source>
        <dbReference type="RuleBase" id="RU000454"/>
    </source>
</evidence>
<proteinExistence type="inferred from homology"/>
<gene>
    <name evidence="14" type="ORF">LRAMOSA02861</name>
</gene>
<evidence type="ECO:0000259" key="13">
    <source>
        <dbReference type="PROSITE" id="PS51767"/>
    </source>
</evidence>
<dbReference type="PANTHER" id="PTHR47966:SF51">
    <property type="entry name" value="BETA-SITE APP-CLEAVING ENZYME, ISOFORM A-RELATED"/>
    <property type="match status" value="1"/>
</dbReference>
<dbReference type="InterPro" id="IPR021109">
    <property type="entry name" value="Peptidase_aspartic_dom_sf"/>
</dbReference>
<comment type="catalytic activity">
    <reaction evidence="1">
        <text>Hydrolysis of proteins with broad specificity similar to that of pepsin A, preferring hydrophobic residues at P1 and P1'. Clots milk and activates trypsinogen. Does not cleave 4-Gln-|-His-5, but does cleave 10-His-|-Leu-11 and 12-Val-|-Glu-13 in B chain of insulin.</text>
        <dbReference type="EC" id="3.4.23.21"/>
    </reaction>
</comment>
<protein>
    <recommendedName>
        <fullName evidence="3">rhizopuspepsin</fullName>
        <ecNumber evidence="3">3.4.23.21</ecNumber>
    </recommendedName>
</protein>
<feature type="active site" evidence="8">
    <location>
        <position position="87"/>
    </location>
</feature>
<name>A0A077WSF5_9FUNG</name>
<dbReference type="PANTHER" id="PTHR47966">
    <property type="entry name" value="BETA-SITE APP-CLEAVING ENZYME, ISOFORM A-RELATED"/>
    <property type="match status" value="1"/>
</dbReference>
<feature type="disulfide bond" evidence="9">
    <location>
        <begin position="327"/>
        <end position="365"/>
    </location>
</feature>
<evidence type="ECO:0000256" key="3">
    <source>
        <dbReference type="ARBA" id="ARBA00013205"/>
    </source>
</evidence>
<dbReference type="InterPro" id="IPR034164">
    <property type="entry name" value="Pepsin-like_dom"/>
</dbReference>
<feature type="active site" evidence="8">
    <location>
        <position position="292"/>
    </location>
</feature>
<organism evidence="14">
    <name type="scientific">Lichtheimia ramosa</name>
    <dbReference type="NCBI Taxonomy" id="688394"/>
    <lineage>
        <taxon>Eukaryota</taxon>
        <taxon>Fungi</taxon>
        <taxon>Fungi incertae sedis</taxon>
        <taxon>Mucoromycota</taxon>
        <taxon>Mucoromycotina</taxon>
        <taxon>Mucoromycetes</taxon>
        <taxon>Mucorales</taxon>
        <taxon>Lichtheimiaceae</taxon>
        <taxon>Lichtheimia</taxon>
    </lineage>
</organism>
<keyword evidence="6 10" id="KW-0064">Aspartyl protease</keyword>
<dbReference type="AlphaFoldDB" id="A0A077WSF5"/>
<dbReference type="EMBL" id="LK023335">
    <property type="protein sequence ID" value="CDS10184.1"/>
    <property type="molecule type" value="Genomic_DNA"/>
</dbReference>
<sequence length="409" mass="44287">MLSVTKCLYAFLLLGVATPPFAPYDGVVVASPVLRSPFKVSLTKFGHNPTSFLASGKVKQTGYNHGSGYYGAISVGSPPQDFNVVFDTGSADLWVVSSECSTRNICFKHRQFNALASKTYKAVDDEDGDFDDDDDDDEEEENAISSNSIDVWYGTGHIKGRLGHDTVQVAGLTLKDQAIADATSLSREFIGTPFDGIFGLGLAGLSSSAAKHKPPFYTMIEQNLVSDPLFAIYTRANDGEIDFGGIDAKRFKGALHYTDVIDTKYWMVNMPSWQMGEGTDVVSENGRRVIIDSGTTLIIATPDDAAAIHSTIPGALNNGDGTWSVPCDKVDALQPLVLAIGDDWALRIHPKDYILQPMGHASSMCLSGISGQVLSDEHETWILGDVFLRQFYTVFDVGNKRVGFAEAVL</sequence>
<dbReference type="InterPro" id="IPR033121">
    <property type="entry name" value="PEPTIDASE_A1"/>
</dbReference>
<evidence type="ECO:0000256" key="2">
    <source>
        <dbReference type="ARBA" id="ARBA00007447"/>
    </source>
</evidence>
<comment type="similarity">
    <text evidence="2 10">Belongs to the peptidase A1 family.</text>
</comment>
<feature type="domain" description="Peptidase A1" evidence="13">
    <location>
        <begin position="69"/>
        <end position="405"/>
    </location>
</feature>
<dbReference type="GO" id="GO:0006508">
    <property type="term" value="P:proteolysis"/>
    <property type="evidence" value="ECO:0007669"/>
    <property type="project" value="UniProtKB-KW"/>
</dbReference>
<feature type="region of interest" description="Disordered" evidence="11">
    <location>
        <begin position="125"/>
        <end position="144"/>
    </location>
</feature>
<dbReference type="PROSITE" id="PS00141">
    <property type="entry name" value="ASP_PROTEASE"/>
    <property type="match status" value="2"/>
</dbReference>
<evidence type="ECO:0000256" key="8">
    <source>
        <dbReference type="PIRSR" id="PIRSR601461-1"/>
    </source>
</evidence>
<dbReference type="EC" id="3.4.23.21" evidence="3"/>
<keyword evidence="9" id="KW-1015">Disulfide bond</keyword>
<evidence type="ECO:0000256" key="11">
    <source>
        <dbReference type="SAM" id="MobiDB-lite"/>
    </source>
</evidence>
<evidence type="ECO:0000256" key="5">
    <source>
        <dbReference type="ARBA" id="ARBA00022729"/>
    </source>
</evidence>
<feature type="disulfide bond" evidence="9">
    <location>
        <begin position="100"/>
        <end position="106"/>
    </location>
</feature>
<dbReference type="InterPro" id="IPR001461">
    <property type="entry name" value="Aspartic_peptidase_A1"/>
</dbReference>
<dbReference type="SUPFAM" id="SSF50630">
    <property type="entry name" value="Acid proteases"/>
    <property type="match status" value="1"/>
</dbReference>
<feature type="signal peptide" evidence="12">
    <location>
        <begin position="1"/>
        <end position="17"/>
    </location>
</feature>
<dbReference type="PRINTS" id="PR00792">
    <property type="entry name" value="PEPSIN"/>
</dbReference>
<dbReference type="OrthoDB" id="15189at2759"/>
<reference evidence="14" key="1">
    <citation type="journal article" date="2014" name="Genome Announc.">
        <title>De novo whole-genome sequence and genome annotation of Lichtheimia ramosa.</title>
        <authorList>
            <person name="Linde J."/>
            <person name="Schwartze V."/>
            <person name="Binder U."/>
            <person name="Lass-Florl C."/>
            <person name="Voigt K."/>
            <person name="Horn F."/>
        </authorList>
    </citation>
    <scope>NUCLEOTIDE SEQUENCE</scope>
    <source>
        <strain evidence="14">JMRC FSU:6197</strain>
    </source>
</reference>
<dbReference type="Gene3D" id="2.40.70.10">
    <property type="entry name" value="Acid Proteases"/>
    <property type="match status" value="2"/>
</dbReference>
<dbReference type="Pfam" id="PF00026">
    <property type="entry name" value="Asp"/>
    <property type="match status" value="2"/>
</dbReference>
<keyword evidence="5 12" id="KW-0732">Signal</keyword>
<keyword evidence="4 10" id="KW-0645">Protease</keyword>
<accession>A0A077WSF5</accession>
<evidence type="ECO:0000256" key="7">
    <source>
        <dbReference type="ARBA" id="ARBA00022801"/>
    </source>
</evidence>
<evidence type="ECO:0000256" key="1">
    <source>
        <dbReference type="ARBA" id="ARBA00001130"/>
    </source>
</evidence>
<keyword evidence="7 10" id="KW-0378">Hydrolase</keyword>
<evidence type="ECO:0000256" key="4">
    <source>
        <dbReference type="ARBA" id="ARBA00022670"/>
    </source>
</evidence>
<dbReference type="InterPro" id="IPR001969">
    <property type="entry name" value="Aspartic_peptidase_AS"/>
</dbReference>
<evidence type="ECO:0000313" key="14">
    <source>
        <dbReference type="EMBL" id="CDS10184.1"/>
    </source>
</evidence>
<feature type="compositionally biased region" description="Acidic residues" evidence="11">
    <location>
        <begin position="125"/>
        <end position="142"/>
    </location>
</feature>
<feature type="chain" id="PRO_5001726391" description="rhizopuspepsin" evidence="12">
    <location>
        <begin position="18"/>
        <end position="409"/>
    </location>
</feature>
<dbReference type="FunFam" id="2.40.70.10:FF:000115">
    <property type="entry name" value="Lysosomal aspartic protease"/>
    <property type="match status" value="1"/>
</dbReference>
<dbReference type="PROSITE" id="PS51767">
    <property type="entry name" value="PEPTIDASE_A1"/>
    <property type="match status" value="1"/>
</dbReference>
<dbReference type="GO" id="GO:0004190">
    <property type="term" value="F:aspartic-type endopeptidase activity"/>
    <property type="evidence" value="ECO:0007669"/>
    <property type="project" value="UniProtKB-KW"/>
</dbReference>
<evidence type="ECO:0000256" key="6">
    <source>
        <dbReference type="ARBA" id="ARBA00022750"/>
    </source>
</evidence>
<dbReference type="CDD" id="cd05471">
    <property type="entry name" value="pepsin_like"/>
    <property type="match status" value="1"/>
</dbReference>